<dbReference type="Proteomes" id="UP000308652">
    <property type="component" value="Unassembled WGS sequence"/>
</dbReference>
<feature type="compositionally biased region" description="Basic and acidic residues" evidence="1">
    <location>
        <begin position="142"/>
        <end position="151"/>
    </location>
</feature>
<reference evidence="2 3" key="1">
    <citation type="journal article" date="2019" name="Nat. Ecol. Evol.">
        <title>Megaphylogeny resolves global patterns of mushroom evolution.</title>
        <authorList>
            <person name="Varga T."/>
            <person name="Krizsan K."/>
            <person name="Foldi C."/>
            <person name="Dima B."/>
            <person name="Sanchez-Garcia M."/>
            <person name="Sanchez-Ramirez S."/>
            <person name="Szollosi G.J."/>
            <person name="Szarkandi J.G."/>
            <person name="Papp V."/>
            <person name="Albert L."/>
            <person name="Andreopoulos W."/>
            <person name="Angelini C."/>
            <person name="Antonin V."/>
            <person name="Barry K.W."/>
            <person name="Bougher N.L."/>
            <person name="Buchanan P."/>
            <person name="Buyck B."/>
            <person name="Bense V."/>
            <person name="Catcheside P."/>
            <person name="Chovatia M."/>
            <person name="Cooper J."/>
            <person name="Damon W."/>
            <person name="Desjardin D."/>
            <person name="Finy P."/>
            <person name="Geml J."/>
            <person name="Haridas S."/>
            <person name="Hughes K."/>
            <person name="Justo A."/>
            <person name="Karasinski D."/>
            <person name="Kautmanova I."/>
            <person name="Kiss B."/>
            <person name="Kocsube S."/>
            <person name="Kotiranta H."/>
            <person name="LaButti K.M."/>
            <person name="Lechner B.E."/>
            <person name="Liimatainen K."/>
            <person name="Lipzen A."/>
            <person name="Lukacs Z."/>
            <person name="Mihaltcheva S."/>
            <person name="Morgado L.N."/>
            <person name="Niskanen T."/>
            <person name="Noordeloos M.E."/>
            <person name="Ohm R.A."/>
            <person name="Ortiz-Santana B."/>
            <person name="Ovrebo C."/>
            <person name="Racz N."/>
            <person name="Riley R."/>
            <person name="Savchenko A."/>
            <person name="Shiryaev A."/>
            <person name="Soop K."/>
            <person name="Spirin V."/>
            <person name="Szebenyi C."/>
            <person name="Tomsovsky M."/>
            <person name="Tulloss R.E."/>
            <person name="Uehling J."/>
            <person name="Grigoriev I.V."/>
            <person name="Vagvolgyi C."/>
            <person name="Papp T."/>
            <person name="Martin F.M."/>
            <person name="Miettinen O."/>
            <person name="Hibbett D.S."/>
            <person name="Nagy L.G."/>
        </authorList>
    </citation>
    <scope>NUCLEOTIDE SEQUENCE [LARGE SCALE GENOMIC DNA]</scope>
    <source>
        <strain evidence="2 3">CBS 166.37</strain>
    </source>
</reference>
<feature type="non-terminal residue" evidence="2">
    <location>
        <position position="1"/>
    </location>
</feature>
<dbReference type="STRING" id="68775.A0A5C3LYL3"/>
<name>A0A5C3LYL3_9AGAR</name>
<keyword evidence="3" id="KW-1185">Reference proteome</keyword>
<gene>
    <name evidence="2" type="ORF">BDQ12DRAFT_605726</name>
</gene>
<proteinExistence type="predicted"/>
<dbReference type="EMBL" id="ML213603">
    <property type="protein sequence ID" value="TFK38319.1"/>
    <property type="molecule type" value="Genomic_DNA"/>
</dbReference>
<dbReference type="AlphaFoldDB" id="A0A5C3LYL3"/>
<evidence type="ECO:0000313" key="2">
    <source>
        <dbReference type="EMBL" id="TFK38319.1"/>
    </source>
</evidence>
<evidence type="ECO:0000313" key="3">
    <source>
        <dbReference type="Proteomes" id="UP000308652"/>
    </source>
</evidence>
<accession>A0A5C3LYL3</accession>
<sequence length="168" mass="19213">ELEAISAYFQIVDYHDDFASYQRWGKIKLLNGRTLCSRLSDTQPGNKSNHFYRLFEAQDSKFGEALAFYEVKIIDKVHLIAVYQPLHNVIQTLGTVLRGNWSNEIKVLNISMVVDIIGIWSPSDDAKNIYILRKHPGLAHLNEEESGKNDGLDELEYGNNGKEVEEEK</sequence>
<dbReference type="OrthoDB" id="3359887at2759"/>
<evidence type="ECO:0000256" key="1">
    <source>
        <dbReference type="SAM" id="MobiDB-lite"/>
    </source>
</evidence>
<feature type="region of interest" description="Disordered" evidence="1">
    <location>
        <begin position="142"/>
        <end position="168"/>
    </location>
</feature>
<organism evidence="2 3">
    <name type="scientific">Crucibulum laeve</name>
    <dbReference type="NCBI Taxonomy" id="68775"/>
    <lineage>
        <taxon>Eukaryota</taxon>
        <taxon>Fungi</taxon>
        <taxon>Dikarya</taxon>
        <taxon>Basidiomycota</taxon>
        <taxon>Agaricomycotina</taxon>
        <taxon>Agaricomycetes</taxon>
        <taxon>Agaricomycetidae</taxon>
        <taxon>Agaricales</taxon>
        <taxon>Agaricineae</taxon>
        <taxon>Nidulariaceae</taxon>
        <taxon>Crucibulum</taxon>
    </lineage>
</organism>
<protein>
    <submittedName>
        <fullName evidence="2">Uncharacterized protein</fullName>
    </submittedName>
</protein>